<reference evidence="1 2" key="1">
    <citation type="submission" date="2021-06" db="EMBL/GenBank/DDBJ databases">
        <title>Caerostris darwini draft genome.</title>
        <authorList>
            <person name="Kono N."/>
            <person name="Arakawa K."/>
        </authorList>
    </citation>
    <scope>NUCLEOTIDE SEQUENCE [LARGE SCALE GENOMIC DNA]</scope>
</reference>
<name>A0AAV4PMH6_9ARAC</name>
<comment type="caution">
    <text evidence="1">The sequence shown here is derived from an EMBL/GenBank/DDBJ whole genome shotgun (WGS) entry which is preliminary data.</text>
</comment>
<evidence type="ECO:0000313" key="2">
    <source>
        <dbReference type="Proteomes" id="UP001054837"/>
    </source>
</evidence>
<gene>
    <name evidence="1" type="ORF">CDAR_396591</name>
</gene>
<sequence>MVCSLAQRSDTRPGFNFMSGLAPWRIINRIYSTLSKGRWSVGGSMWGFHYGMIWNRCAPEGPGGSVNAKSLLWWANSGDDTV</sequence>
<accession>A0AAV4PMH6</accession>
<dbReference type="Proteomes" id="UP001054837">
    <property type="component" value="Unassembled WGS sequence"/>
</dbReference>
<dbReference type="AlphaFoldDB" id="A0AAV4PMH6"/>
<protein>
    <submittedName>
        <fullName evidence="1">Uncharacterized protein</fullName>
    </submittedName>
</protein>
<keyword evidence="2" id="KW-1185">Reference proteome</keyword>
<organism evidence="1 2">
    <name type="scientific">Caerostris darwini</name>
    <dbReference type="NCBI Taxonomy" id="1538125"/>
    <lineage>
        <taxon>Eukaryota</taxon>
        <taxon>Metazoa</taxon>
        <taxon>Ecdysozoa</taxon>
        <taxon>Arthropoda</taxon>
        <taxon>Chelicerata</taxon>
        <taxon>Arachnida</taxon>
        <taxon>Araneae</taxon>
        <taxon>Araneomorphae</taxon>
        <taxon>Entelegynae</taxon>
        <taxon>Araneoidea</taxon>
        <taxon>Araneidae</taxon>
        <taxon>Caerostris</taxon>
    </lineage>
</organism>
<dbReference type="EMBL" id="BPLQ01003121">
    <property type="protein sequence ID" value="GIX98155.1"/>
    <property type="molecule type" value="Genomic_DNA"/>
</dbReference>
<evidence type="ECO:0000313" key="1">
    <source>
        <dbReference type="EMBL" id="GIX98155.1"/>
    </source>
</evidence>
<proteinExistence type="predicted"/>